<dbReference type="STRING" id="1276221.SDIMI_v3c06590"/>
<name>S5MF05_9MOLU</name>
<dbReference type="Gene3D" id="3.30.428.10">
    <property type="entry name" value="HIT-like"/>
    <property type="match status" value="1"/>
</dbReference>
<feature type="short sequence motif" description="Histidine triad motif" evidence="2 3">
    <location>
        <begin position="96"/>
        <end position="100"/>
    </location>
</feature>
<protein>
    <submittedName>
        <fullName evidence="5">Histidine triad protein</fullName>
    </submittedName>
</protein>
<dbReference type="EMBL" id="CP005076">
    <property type="protein sequence ID" value="AGR42363.1"/>
    <property type="molecule type" value="Genomic_DNA"/>
</dbReference>
<dbReference type="eggNOG" id="COG0537">
    <property type="taxonomic scope" value="Bacteria"/>
</dbReference>
<dbReference type="PATRIC" id="fig|1276221.3.peg.661"/>
<proteinExistence type="predicted"/>
<dbReference type="Pfam" id="PF01230">
    <property type="entry name" value="HIT"/>
    <property type="match status" value="1"/>
</dbReference>
<evidence type="ECO:0000313" key="5">
    <source>
        <dbReference type="EMBL" id="AGR42363.1"/>
    </source>
</evidence>
<dbReference type="Proteomes" id="UP000014983">
    <property type="component" value="Chromosome"/>
</dbReference>
<evidence type="ECO:0000259" key="4">
    <source>
        <dbReference type="PROSITE" id="PS51084"/>
    </source>
</evidence>
<dbReference type="InterPro" id="IPR036265">
    <property type="entry name" value="HIT-like_sf"/>
</dbReference>
<keyword evidence="6" id="KW-1185">Reference proteome</keyword>
<dbReference type="OrthoDB" id="9784774at2"/>
<dbReference type="InParanoid" id="S5MF05"/>
<feature type="active site" description="Tele-AMP-histidine intermediate" evidence="1">
    <location>
        <position position="98"/>
    </location>
</feature>
<dbReference type="HOGENOM" id="CLU_056776_3_2_14"/>
<dbReference type="KEGG" id="sdi:SDIMI_v3c06590"/>
<reference evidence="5 6" key="1">
    <citation type="journal article" date="2013" name="Genome Biol. Evol.">
        <title>Comparison of metabolic capacities and inference of gene content evolution in mosquito-associated Spiroplasma diminutum and S. taiwanense.</title>
        <authorList>
            <person name="Lo W.S."/>
            <person name="Ku C."/>
            <person name="Chen L.L."/>
            <person name="Chang T.H."/>
            <person name="Kuo C.H."/>
        </authorList>
    </citation>
    <scope>NUCLEOTIDE SEQUENCE [LARGE SCALE GENOMIC DNA]</scope>
    <source>
        <strain evidence="5">CUAS-1</strain>
    </source>
</reference>
<feature type="domain" description="HIT" evidence="4">
    <location>
        <begin position="4"/>
        <end position="111"/>
    </location>
</feature>
<dbReference type="PRINTS" id="PR00332">
    <property type="entry name" value="HISTRIAD"/>
</dbReference>
<dbReference type="FunCoup" id="S5MF05">
    <property type="interactions" value="212"/>
</dbReference>
<organism evidence="5 6">
    <name type="scientific">Spiroplasma diminutum CUAS-1</name>
    <dbReference type="NCBI Taxonomy" id="1276221"/>
    <lineage>
        <taxon>Bacteria</taxon>
        <taxon>Bacillati</taxon>
        <taxon>Mycoplasmatota</taxon>
        <taxon>Mollicutes</taxon>
        <taxon>Entomoplasmatales</taxon>
        <taxon>Spiroplasmataceae</taxon>
        <taxon>Spiroplasma</taxon>
    </lineage>
</organism>
<evidence type="ECO:0000256" key="3">
    <source>
        <dbReference type="PROSITE-ProRule" id="PRU00464"/>
    </source>
</evidence>
<dbReference type="InterPro" id="IPR039384">
    <property type="entry name" value="HINT"/>
</dbReference>
<dbReference type="SUPFAM" id="SSF54197">
    <property type="entry name" value="HIT-like"/>
    <property type="match status" value="1"/>
</dbReference>
<dbReference type="AlphaFoldDB" id="S5MF05"/>
<gene>
    <name evidence="5" type="primary">hit</name>
    <name evidence="5" type="ORF">SDIMI_v3c06590</name>
</gene>
<evidence type="ECO:0000313" key="6">
    <source>
        <dbReference type="Proteomes" id="UP000014983"/>
    </source>
</evidence>
<dbReference type="RefSeq" id="WP_020836595.1">
    <property type="nucleotide sequence ID" value="NC_021833.1"/>
</dbReference>
<dbReference type="PANTHER" id="PTHR46648">
    <property type="entry name" value="HIT FAMILY PROTEIN 1"/>
    <property type="match status" value="1"/>
</dbReference>
<dbReference type="InterPro" id="IPR001310">
    <property type="entry name" value="Histidine_triad_HIT"/>
</dbReference>
<dbReference type="PANTHER" id="PTHR46648:SF1">
    <property type="entry name" value="ADENOSINE 5'-MONOPHOSPHORAMIDASE HNT1"/>
    <property type="match status" value="1"/>
</dbReference>
<dbReference type="CDD" id="cd01277">
    <property type="entry name" value="HINT_subgroup"/>
    <property type="match status" value="1"/>
</dbReference>
<dbReference type="GO" id="GO:0003824">
    <property type="term" value="F:catalytic activity"/>
    <property type="evidence" value="ECO:0007669"/>
    <property type="project" value="InterPro"/>
</dbReference>
<evidence type="ECO:0000256" key="2">
    <source>
        <dbReference type="PIRSR" id="PIRSR601310-3"/>
    </source>
</evidence>
<accession>S5MF05</accession>
<dbReference type="GO" id="GO:0009117">
    <property type="term" value="P:nucleotide metabolic process"/>
    <property type="evidence" value="ECO:0007669"/>
    <property type="project" value="TreeGrafter"/>
</dbReference>
<dbReference type="InterPro" id="IPR011146">
    <property type="entry name" value="HIT-like"/>
</dbReference>
<sequence length="133" mass="15595">MECIFCKIINKEMEAKVIYENDHTLAFLDIFPNSNGHSLVIPKKHFLDYENTDDFYLQEVAKTKKIVAKMLREKLDAKGMNYVSNQGSEAFQMVFHYHEHIVPKFIKEKGYGFKINNEPGDLTDINEIYEKLI</sequence>
<dbReference type="PROSITE" id="PS51084">
    <property type="entry name" value="HIT_2"/>
    <property type="match status" value="1"/>
</dbReference>
<evidence type="ECO:0000256" key="1">
    <source>
        <dbReference type="PIRSR" id="PIRSR601310-1"/>
    </source>
</evidence>